<keyword evidence="8 10" id="KW-0460">Magnesium</keyword>
<dbReference type="OrthoDB" id="5289568at2"/>
<evidence type="ECO:0000256" key="7">
    <source>
        <dbReference type="ARBA" id="ARBA00022840"/>
    </source>
</evidence>
<evidence type="ECO:0000256" key="12">
    <source>
        <dbReference type="RuleBase" id="RU003784"/>
    </source>
</evidence>
<evidence type="ECO:0000256" key="13">
    <source>
        <dbReference type="RuleBase" id="RU003785"/>
    </source>
</evidence>
<dbReference type="FunCoup" id="A0A5C7EU48">
    <property type="interactions" value="492"/>
</dbReference>
<comment type="caution">
    <text evidence="10">Lacks conserved residue(s) required for the propagation of feature annotation.</text>
</comment>
<evidence type="ECO:0000313" key="14">
    <source>
        <dbReference type="EMBL" id="TXF11524.1"/>
    </source>
</evidence>
<dbReference type="Proteomes" id="UP000321201">
    <property type="component" value="Unassembled WGS sequence"/>
</dbReference>
<dbReference type="InterPro" id="IPR018022">
    <property type="entry name" value="IPT"/>
</dbReference>
<comment type="subunit">
    <text evidence="10">Monomer.</text>
</comment>
<feature type="region of interest" description="Interaction with substrate tRNA" evidence="10">
    <location>
        <begin position="233"/>
        <end position="238"/>
    </location>
</feature>
<feature type="site" description="Interaction with substrate tRNA" evidence="10">
    <location>
        <position position="93"/>
    </location>
</feature>
<dbReference type="Gene3D" id="3.40.50.300">
    <property type="entry name" value="P-loop containing nucleotide triphosphate hydrolases"/>
    <property type="match status" value="1"/>
</dbReference>
<dbReference type="InParanoid" id="A0A5C7EU48"/>
<dbReference type="GO" id="GO:0006400">
    <property type="term" value="P:tRNA modification"/>
    <property type="evidence" value="ECO:0007669"/>
    <property type="project" value="TreeGrafter"/>
</dbReference>
<evidence type="ECO:0000256" key="10">
    <source>
        <dbReference type="HAMAP-Rule" id="MF_00185"/>
    </source>
</evidence>
<dbReference type="GO" id="GO:0052381">
    <property type="term" value="F:tRNA dimethylallyltransferase activity"/>
    <property type="evidence" value="ECO:0007669"/>
    <property type="project" value="UniProtKB-UniRule"/>
</dbReference>
<gene>
    <name evidence="10 14" type="primary">miaA</name>
    <name evidence="14" type="ORF">FR698_10390</name>
</gene>
<comment type="cofactor">
    <cofactor evidence="1 10">
        <name>Mg(2+)</name>
        <dbReference type="ChEBI" id="CHEBI:18420"/>
    </cofactor>
</comment>
<keyword evidence="7 10" id="KW-0067">ATP-binding</keyword>
<evidence type="ECO:0000256" key="5">
    <source>
        <dbReference type="ARBA" id="ARBA00022694"/>
    </source>
</evidence>
<evidence type="ECO:0000256" key="1">
    <source>
        <dbReference type="ARBA" id="ARBA00001946"/>
    </source>
</evidence>
<evidence type="ECO:0000256" key="3">
    <source>
        <dbReference type="ARBA" id="ARBA00005842"/>
    </source>
</evidence>
<protein>
    <recommendedName>
        <fullName evidence="10">tRNA dimethylallyltransferase</fullName>
        <ecNumber evidence="10">2.5.1.75</ecNumber>
    </recommendedName>
    <alternativeName>
        <fullName evidence="10">Dimethylallyl diphosphate:tRNA dimethylallyltransferase</fullName>
        <shortName evidence="10">DMAPP:tRNA dimethylallyltransferase</shortName>
        <shortName evidence="10">DMATase</shortName>
    </alternativeName>
    <alternativeName>
        <fullName evidence="10">Isopentenyl-diphosphate:tRNA isopentenyltransferase</fullName>
        <shortName evidence="10">IPP transferase</shortName>
        <shortName evidence="10">IPPT</shortName>
        <shortName evidence="10">IPTase</shortName>
    </alternativeName>
</protein>
<keyword evidence="4 10" id="KW-0808">Transferase</keyword>
<dbReference type="GO" id="GO:0005524">
    <property type="term" value="F:ATP binding"/>
    <property type="evidence" value="ECO:0007669"/>
    <property type="project" value="UniProtKB-UniRule"/>
</dbReference>
<dbReference type="FunFam" id="1.10.20.140:FF:000001">
    <property type="entry name" value="tRNA dimethylallyltransferase"/>
    <property type="match status" value="1"/>
</dbReference>
<feature type="region of interest" description="Interaction with substrate tRNA" evidence="10">
    <location>
        <begin position="27"/>
        <end position="30"/>
    </location>
</feature>
<keyword evidence="15" id="KW-1185">Reference proteome</keyword>
<comment type="function">
    <text evidence="2 10 12">Catalyzes the transfer of a dimethylallyl group onto the adenine at position 37 in tRNAs that read codons beginning with uridine, leading to the formation of N6-(dimethylallyl)adenosine (i(6)A).</text>
</comment>
<accession>A0A5C7EU48</accession>
<comment type="catalytic activity">
    <reaction evidence="9 10 11">
        <text>adenosine(37) in tRNA + dimethylallyl diphosphate = N(6)-dimethylallyladenosine(37) in tRNA + diphosphate</text>
        <dbReference type="Rhea" id="RHEA:26482"/>
        <dbReference type="Rhea" id="RHEA-COMP:10162"/>
        <dbReference type="Rhea" id="RHEA-COMP:10375"/>
        <dbReference type="ChEBI" id="CHEBI:33019"/>
        <dbReference type="ChEBI" id="CHEBI:57623"/>
        <dbReference type="ChEBI" id="CHEBI:74411"/>
        <dbReference type="ChEBI" id="CHEBI:74415"/>
        <dbReference type="EC" id="2.5.1.75"/>
    </reaction>
</comment>
<comment type="similarity">
    <text evidence="3 10 13">Belongs to the IPP transferase family.</text>
</comment>
<keyword evidence="6 10" id="KW-0547">Nucleotide-binding</keyword>
<evidence type="ECO:0000256" key="2">
    <source>
        <dbReference type="ARBA" id="ARBA00003213"/>
    </source>
</evidence>
<evidence type="ECO:0000256" key="8">
    <source>
        <dbReference type="ARBA" id="ARBA00022842"/>
    </source>
</evidence>
<dbReference type="EC" id="2.5.1.75" evidence="10"/>
<dbReference type="RefSeq" id="WP_147800152.1">
    <property type="nucleotide sequence ID" value="NZ_VPFL01000013.1"/>
</dbReference>
<feature type="region of interest" description="Interaction with substrate tRNA" evidence="10">
    <location>
        <begin position="151"/>
        <end position="155"/>
    </location>
</feature>
<dbReference type="SUPFAM" id="SSF52540">
    <property type="entry name" value="P-loop containing nucleoside triphosphate hydrolases"/>
    <property type="match status" value="1"/>
</dbReference>
<name>A0A5C7EU48_9PROT</name>
<evidence type="ECO:0000313" key="15">
    <source>
        <dbReference type="Proteomes" id="UP000321201"/>
    </source>
</evidence>
<keyword evidence="5 10" id="KW-0819">tRNA processing</keyword>
<sequence length="309" mass="35109">MGPTASGKTAVAVALARRLPVEIVSVDSSLVYRHMNIGTAKPDAETLKAAPHHLIDLVEPYEAYSAGRFRDDALTVMREITERGRIPLLVGGTMLYFKALREGLAELPRADPALRLVIDNMAAERGWPALHEELGRVDPETAARLSPNDAQRIQRALEVYYLTERPLSALLKKPKYVYFPYRPIAVALVPGDRERLHKRIADRFEAMLEQGLIGEVRWLRRHYALDLSMPSMRCVGYRQVWKYLEGEYTLEVMRERAVAATRQLAKRQLTWLRAMKDVTEFDCFAERVAEEVLAYLEAVIDAPGEQGHR</sequence>
<dbReference type="EMBL" id="VPFL01000013">
    <property type="protein sequence ID" value="TXF11524.1"/>
    <property type="molecule type" value="Genomic_DNA"/>
</dbReference>
<feature type="site" description="Interaction with substrate tRNA" evidence="10">
    <location>
        <position position="115"/>
    </location>
</feature>
<dbReference type="PANTHER" id="PTHR11088">
    <property type="entry name" value="TRNA DIMETHYLALLYLTRANSFERASE"/>
    <property type="match status" value="1"/>
</dbReference>
<evidence type="ECO:0000256" key="6">
    <source>
        <dbReference type="ARBA" id="ARBA00022741"/>
    </source>
</evidence>
<reference evidence="14 15" key="1">
    <citation type="submission" date="2019-08" db="EMBL/GenBank/DDBJ databases">
        <title>Pelomicrobium methylotrophicum gen. nov., sp. nov. a moderately thermophilic, facultatively anaerobic, lithoautotrophic and methylotrophic bacterium isolated from a terrestrial mud volcano.</title>
        <authorList>
            <person name="Slobodkina G.B."/>
            <person name="Merkel A.Y."/>
            <person name="Slobodkin A.I."/>
        </authorList>
    </citation>
    <scope>NUCLEOTIDE SEQUENCE [LARGE SCALE GENOMIC DNA]</scope>
    <source>
        <strain evidence="14 15">SM250</strain>
    </source>
</reference>
<dbReference type="Pfam" id="PF01715">
    <property type="entry name" value="IPPT"/>
    <property type="match status" value="1"/>
</dbReference>
<feature type="binding site" evidence="10">
    <location>
        <begin position="4"/>
        <end position="9"/>
    </location>
    <ligand>
        <name>substrate</name>
    </ligand>
</feature>
<evidence type="ECO:0000256" key="9">
    <source>
        <dbReference type="ARBA" id="ARBA00049563"/>
    </source>
</evidence>
<feature type="binding site" evidence="10">
    <location>
        <begin position="2"/>
        <end position="9"/>
    </location>
    <ligand>
        <name>ATP</name>
        <dbReference type="ChEBI" id="CHEBI:30616"/>
    </ligand>
</feature>
<evidence type="ECO:0000256" key="4">
    <source>
        <dbReference type="ARBA" id="ARBA00022679"/>
    </source>
</evidence>
<dbReference type="AlphaFoldDB" id="A0A5C7EU48"/>
<evidence type="ECO:0000256" key="11">
    <source>
        <dbReference type="RuleBase" id="RU003783"/>
    </source>
</evidence>
<dbReference type="InterPro" id="IPR039657">
    <property type="entry name" value="Dimethylallyltransferase"/>
</dbReference>
<dbReference type="HAMAP" id="MF_00185">
    <property type="entry name" value="IPP_trans"/>
    <property type="match status" value="1"/>
</dbReference>
<dbReference type="PANTHER" id="PTHR11088:SF60">
    <property type="entry name" value="TRNA DIMETHYLALLYLTRANSFERASE"/>
    <property type="match status" value="1"/>
</dbReference>
<dbReference type="InterPro" id="IPR027417">
    <property type="entry name" value="P-loop_NTPase"/>
</dbReference>
<organism evidence="14 15">
    <name type="scientific">Pelomicrobium methylotrophicum</name>
    <dbReference type="NCBI Taxonomy" id="2602750"/>
    <lineage>
        <taxon>Bacteria</taxon>
        <taxon>Pseudomonadati</taxon>
        <taxon>Pseudomonadota</taxon>
        <taxon>Hydrogenophilia</taxon>
        <taxon>Hydrogenophilia incertae sedis</taxon>
        <taxon>Pelomicrobium</taxon>
    </lineage>
</organism>
<dbReference type="NCBIfam" id="TIGR00174">
    <property type="entry name" value="miaA"/>
    <property type="match status" value="1"/>
</dbReference>
<proteinExistence type="inferred from homology"/>
<comment type="caution">
    <text evidence="14">The sequence shown here is derived from an EMBL/GenBank/DDBJ whole genome shotgun (WGS) entry which is preliminary data.</text>
</comment>
<dbReference type="Gene3D" id="1.10.20.140">
    <property type="match status" value="1"/>
</dbReference>